<feature type="non-terminal residue" evidence="2">
    <location>
        <position position="298"/>
    </location>
</feature>
<dbReference type="STRING" id="765257.A0A0C9Y1S2"/>
<feature type="compositionally biased region" description="Polar residues" evidence="1">
    <location>
        <begin position="230"/>
        <end position="242"/>
    </location>
</feature>
<evidence type="ECO:0000313" key="3">
    <source>
        <dbReference type="Proteomes" id="UP000054018"/>
    </source>
</evidence>
<dbReference type="Gene3D" id="2.40.50.140">
    <property type="entry name" value="Nucleic acid-binding proteins"/>
    <property type="match status" value="1"/>
</dbReference>
<dbReference type="Proteomes" id="UP000054018">
    <property type="component" value="Unassembled WGS sequence"/>
</dbReference>
<feature type="compositionally biased region" description="Polar residues" evidence="1">
    <location>
        <begin position="60"/>
        <end position="102"/>
    </location>
</feature>
<accession>A0A0C9Y1S2</accession>
<organism evidence="2 3">
    <name type="scientific">Pisolithus microcarpus 441</name>
    <dbReference type="NCBI Taxonomy" id="765257"/>
    <lineage>
        <taxon>Eukaryota</taxon>
        <taxon>Fungi</taxon>
        <taxon>Dikarya</taxon>
        <taxon>Basidiomycota</taxon>
        <taxon>Agaricomycotina</taxon>
        <taxon>Agaricomycetes</taxon>
        <taxon>Agaricomycetidae</taxon>
        <taxon>Boletales</taxon>
        <taxon>Sclerodermatineae</taxon>
        <taxon>Pisolithaceae</taxon>
        <taxon>Pisolithus</taxon>
    </lineage>
</organism>
<feature type="compositionally biased region" description="Acidic residues" evidence="1">
    <location>
        <begin position="22"/>
        <end position="34"/>
    </location>
</feature>
<feature type="region of interest" description="Disordered" evidence="1">
    <location>
        <begin position="230"/>
        <end position="249"/>
    </location>
</feature>
<name>A0A0C9Y1S2_9AGAM</name>
<proteinExistence type="predicted"/>
<evidence type="ECO:0000256" key="1">
    <source>
        <dbReference type="SAM" id="MobiDB-lite"/>
    </source>
</evidence>
<reference evidence="3" key="2">
    <citation type="submission" date="2015-01" db="EMBL/GenBank/DDBJ databases">
        <title>Evolutionary Origins and Diversification of the Mycorrhizal Mutualists.</title>
        <authorList>
            <consortium name="DOE Joint Genome Institute"/>
            <consortium name="Mycorrhizal Genomics Consortium"/>
            <person name="Kohler A."/>
            <person name="Kuo A."/>
            <person name="Nagy L.G."/>
            <person name="Floudas D."/>
            <person name="Copeland A."/>
            <person name="Barry K.W."/>
            <person name="Cichocki N."/>
            <person name="Veneault-Fourrey C."/>
            <person name="LaButti K."/>
            <person name="Lindquist E.A."/>
            <person name="Lipzen A."/>
            <person name="Lundell T."/>
            <person name="Morin E."/>
            <person name="Murat C."/>
            <person name="Riley R."/>
            <person name="Ohm R."/>
            <person name="Sun H."/>
            <person name="Tunlid A."/>
            <person name="Henrissat B."/>
            <person name="Grigoriev I.V."/>
            <person name="Hibbett D.S."/>
            <person name="Martin F."/>
        </authorList>
    </citation>
    <scope>NUCLEOTIDE SEQUENCE [LARGE SCALE GENOMIC DNA]</scope>
    <source>
        <strain evidence="3">441</strain>
    </source>
</reference>
<feature type="region of interest" description="Disordered" evidence="1">
    <location>
        <begin position="20"/>
        <end position="102"/>
    </location>
</feature>
<sequence>ATLDEASRRISLLYQNIIFKDTDEDEDGEEEDIDDVRPDGAGGETQDDATTFLTWPPTPAATQPSKKKSVNATSVPSFLLTSQSQPQGTYETQETAYSDENTSSVTRFPNFQFSLRTVTSLASLRSTLCGQDQVRQRQKSSHKVNVLAAILEVEGPDTIKVKTGPRAGQEASILKLILGDEEGCVCRLTAWRDTAEVWGGYGMDSDSPPAITRGDVVYFEITTTIATTKPSSPSNLTLTASPSMHPPSRAQICYRTLPTTRTDARLRPDLRLGCSDVAVRRVGVLVRWFEDVAGVGRP</sequence>
<dbReference type="SUPFAM" id="SSF50249">
    <property type="entry name" value="Nucleic acid-binding proteins"/>
    <property type="match status" value="1"/>
</dbReference>
<keyword evidence="3" id="KW-1185">Reference proteome</keyword>
<evidence type="ECO:0000313" key="2">
    <source>
        <dbReference type="EMBL" id="KIK11151.1"/>
    </source>
</evidence>
<dbReference type="AlphaFoldDB" id="A0A0C9Y1S2"/>
<reference evidence="2 3" key="1">
    <citation type="submission" date="2014-04" db="EMBL/GenBank/DDBJ databases">
        <authorList>
            <consortium name="DOE Joint Genome Institute"/>
            <person name="Kuo A."/>
            <person name="Kohler A."/>
            <person name="Costa M.D."/>
            <person name="Nagy L.G."/>
            <person name="Floudas D."/>
            <person name="Copeland A."/>
            <person name="Barry K.W."/>
            <person name="Cichocki N."/>
            <person name="Veneault-Fourrey C."/>
            <person name="LaButti K."/>
            <person name="Lindquist E.A."/>
            <person name="Lipzen A."/>
            <person name="Lundell T."/>
            <person name="Morin E."/>
            <person name="Murat C."/>
            <person name="Sun H."/>
            <person name="Tunlid A."/>
            <person name="Henrissat B."/>
            <person name="Grigoriev I.V."/>
            <person name="Hibbett D.S."/>
            <person name="Martin F."/>
            <person name="Nordberg H.P."/>
            <person name="Cantor M.N."/>
            <person name="Hua S.X."/>
        </authorList>
    </citation>
    <scope>NUCLEOTIDE SEQUENCE [LARGE SCALE GENOMIC DNA]</scope>
    <source>
        <strain evidence="2 3">441</strain>
    </source>
</reference>
<protein>
    <submittedName>
        <fullName evidence="2">Uncharacterized protein</fullName>
    </submittedName>
</protein>
<dbReference type="OrthoDB" id="2570580at2759"/>
<dbReference type="EMBL" id="KN834290">
    <property type="protein sequence ID" value="KIK11151.1"/>
    <property type="molecule type" value="Genomic_DNA"/>
</dbReference>
<dbReference type="InterPro" id="IPR012340">
    <property type="entry name" value="NA-bd_OB-fold"/>
</dbReference>
<gene>
    <name evidence="2" type="ORF">PISMIDRAFT_123204</name>
</gene>
<dbReference type="HOGENOM" id="CLU_069053_1_0_1"/>